<evidence type="ECO:0000256" key="4">
    <source>
        <dbReference type="ARBA" id="ARBA00013001"/>
    </source>
</evidence>
<evidence type="ECO:0000256" key="12">
    <source>
        <dbReference type="RuleBase" id="RU003719"/>
    </source>
</evidence>
<dbReference type="UniPathway" id="UPA00135">
    <property type="reaction ID" value="UER00196"/>
</dbReference>
<comment type="function">
    <text evidence="1">Catalyzes the reversible oxidation of 3-phospho-D-glycerate to 3-phosphonooxypyruvate, the first step of the phosphorylated L-serine biosynthesis pathway. Also catalyzes the reversible oxidation of 2-hydroxyglutarate to 2-oxoglutarate.</text>
</comment>
<dbReference type="PANTHER" id="PTHR42938:SF47">
    <property type="entry name" value="HYDROXYPYRUVATE REDUCTASE"/>
    <property type="match status" value="1"/>
</dbReference>
<evidence type="ECO:0000256" key="6">
    <source>
        <dbReference type="ARBA" id="ARBA00021582"/>
    </source>
</evidence>
<dbReference type="Gene3D" id="3.40.50.720">
    <property type="entry name" value="NAD(P)-binding Rossmann-like Domain"/>
    <property type="match status" value="2"/>
</dbReference>
<evidence type="ECO:0000256" key="11">
    <source>
        <dbReference type="ARBA" id="ARBA00048731"/>
    </source>
</evidence>
<accession>A0A2A5RPU2</accession>
<dbReference type="STRING" id="1291764.GCA_001311235_00260"/>
<dbReference type="PROSITE" id="PS00065">
    <property type="entry name" value="D_2_HYDROXYACID_DH_1"/>
    <property type="match status" value="1"/>
</dbReference>
<evidence type="ECO:0000313" key="14">
    <source>
        <dbReference type="EMBL" id="PCS01463.1"/>
    </source>
</evidence>
<comment type="caution">
    <text evidence="14">The sequence shown here is derived from an EMBL/GenBank/DDBJ whole genome shotgun (WGS) entry which is preliminary data.</text>
</comment>
<evidence type="ECO:0000256" key="2">
    <source>
        <dbReference type="ARBA" id="ARBA00005216"/>
    </source>
</evidence>
<comment type="catalytic activity">
    <reaction evidence="10">
        <text>(R)-2-hydroxyglutarate + NAD(+) = 2-oxoglutarate + NADH + H(+)</text>
        <dbReference type="Rhea" id="RHEA:49612"/>
        <dbReference type="ChEBI" id="CHEBI:15378"/>
        <dbReference type="ChEBI" id="CHEBI:15801"/>
        <dbReference type="ChEBI" id="CHEBI:16810"/>
        <dbReference type="ChEBI" id="CHEBI:57540"/>
        <dbReference type="ChEBI" id="CHEBI:57945"/>
        <dbReference type="EC" id="1.1.1.399"/>
    </reaction>
</comment>
<proteinExistence type="inferred from homology"/>
<dbReference type="SUPFAM" id="SSF52283">
    <property type="entry name" value="Formate/glycerate dehydrogenase catalytic domain-like"/>
    <property type="match status" value="1"/>
</dbReference>
<evidence type="ECO:0000259" key="13">
    <source>
        <dbReference type="PROSITE" id="PS51671"/>
    </source>
</evidence>
<dbReference type="EC" id="1.1.1.399" evidence="4"/>
<evidence type="ECO:0000256" key="3">
    <source>
        <dbReference type="ARBA" id="ARBA00005854"/>
    </source>
</evidence>
<dbReference type="InterPro" id="IPR036291">
    <property type="entry name" value="NAD(P)-bd_dom_sf"/>
</dbReference>
<dbReference type="PROSITE" id="PS51671">
    <property type="entry name" value="ACT"/>
    <property type="match status" value="1"/>
</dbReference>
<dbReference type="InterPro" id="IPR006139">
    <property type="entry name" value="D-isomer_2_OHA_DH_cat_dom"/>
</dbReference>
<name>A0A2A5RPU2_9LACT</name>
<evidence type="ECO:0000256" key="7">
    <source>
        <dbReference type="ARBA" id="ARBA00023002"/>
    </source>
</evidence>
<keyword evidence="15" id="KW-1185">Reference proteome</keyword>
<dbReference type="InterPro" id="IPR002912">
    <property type="entry name" value="ACT_dom"/>
</dbReference>
<dbReference type="PANTHER" id="PTHR42938">
    <property type="entry name" value="FORMATE DEHYDROGENASE 1"/>
    <property type="match status" value="1"/>
</dbReference>
<feature type="domain" description="ACT" evidence="13">
    <location>
        <begin position="305"/>
        <end position="378"/>
    </location>
</feature>
<evidence type="ECO:0000256" key="1">
    <source>
        <dbReference type="ARBA" id="ARBA00003800"/>
    </source>
</evidence>
<gene>
    <name evidence="14" type="ORF">RT41_GL000227</name>
</gene>
<reference evidence="14 15" key="1">
    <citation type="submission" date="2014-12" db="EMBL/GenBank/DDBJ databases">
        <title>Draft genome sequences of 10 type strains of Lactococcus.</title>
        <authorList>
            <person name="Sun Z."/>
            <person name="Zhong Z."/>
            <person name="Liu W."/>
            <person name="Zhang W."/>
            <person name="Zhang H."/>
        </authorList>
    </citation>
    <scope>NUCLEOTIDE SEQUENCE [LARGE SCALE GENOMIC DNA]</scope>
    <source>
        <strain evidence="14 15">JCM 16395</strain>
    </source>
</reference>
<evidence type="ECO:0000256" key="8">
    <source>
        <dbReference type="ARBA" id="ARBA00023027"/>
    </source>
</evidence>
<dbReference type="Gene3D" id="3.30.70.260">
    <property type="match status" value="1"/>
</dbReference>
<dbReference type="Pfam" id="PF00389">
    <property type="entry name" value="2-Hacid_dh"/>
    <property type="match status" value="1"/>
</dbReference>
<dbReference type="EC" id="1.1.1.95" evidence="5"/>
<dbReference type="AlphaFoldDB" id="A0A2A5RPU2"/>
<dbReference type="SUPFAM" id="SSF51735">
    <property type="entry name" value="NAD(P)-binding Rossmann-fold domains"/>
    <property type="match status" value="1"/>
</dbReference>
<dbReference type="SUPFAM" id="SSF55021">
    <property type="entry name" value="ACT-like"/>
    <property type="match status" value="1"/>
</dbReference>
<comment type="catalytic activity">
    <reaction evidence="11">
        <text>(2R)-3-phosphoglycerate + NAD(+) = 3-phosphooxypyruvate + NADH + H(+)</text>
        <dbReference type="Rhea" id="RHEA:12641"/>
        <dbReference type="ChEBI" id="CHEBI:15378"/>
        <dbReference type="ChEBI" id="CHEBI:18110"/>
        <dbReference type="ChEBI" id="CHEBI:57540"/>
        <dbReference type="ChEBI" id="CHEBI:57945"/>
        <dbReference type="ChEBI" id="CHEBI:58272"/>
        <dbReference type="EC" id="1.1.1.95"/>
    </reaction>
</comment>
<organism evidence="14 15">
    <name type="scientific">Lactococcus fujiensis JCM 16395</name>
    <dbReference type="NCBI Taxonomy" id="1291764"/>
    <lineage>
        <taxon>Bacteria</taxon>
        <taxon>Bacillati</taxon>
        <taxon>Bacillota</taxon>
        <taxon>Bacilli</taxon>
        <taxon>Lactobacillales</taxon>
        <taxon>Streptococcaceae</taxon>
        <taxon>Lactococcus</taxon>
    </lineage>
</organism>
<evidence type="ECO:0000256" key="9">
    <source>
        <dbReference type="ARBA" id="ARBA00030455"/>
    </source>
</evidence>
<comment type="pathway">
    <text evidence="2">Amino-acid biosynthesis; L-serine biosynthesis; L-serine from 3-phospho-D-glycerate: step 1/3.</text>
</comment>
<comment type="similarity">
    <text evidence="3 12">Belongs to the D-isomer specific 2-hydroxyacid dehydrogenase family.</text>
</comment>
<keyword evidence="8" id="KW-0520">NAD</keyword>
<dbReference type="EMBL" id="JXJU01000001">
    <property type="protein sequence ID" value="PCS01463.1"/>
    <property type="molecule type" value="Genomic_DNA"/>
</dbReference>
<keyword evidence="7 12" id="KW-0560">Oxidoreductase</keyword>
<sequence length="380" mass="42217">MEELGKNFVVDRVPENEAQAFICRAQNFHDYKFSDHLLTIGRAGAGFNNIPVKQCSEQGIVVFNAPGGNANAVKELVLAMMIFGSRNLKPANKWLSDQVGTDQSIDLAVEKGKKAFSGKEISGKTVGIIGLGNIGSRVANDAEKLGMKVIGYDPYIAVERAWEISSHVHRVTHLSEIFEQSDYITIHTPLTDETHHIYSAENFEKMKKGTVLLNFARDEITNKADLLEYIENGTIKYFATDFGSELFYHNDAIFVSPHLGGSTAEASLNCTKMAANSIQRYLTTGEIINSVNFPRVVQELNSPYRITLINKNVPNVVAHIASRVSEEGINIANIVNRGQGDYAYTLLDLDETNETKIQELMSNFKASDNIIRVRLIKKEI</sequence>
<dbReference type="InterPro" id="IPR029752">
    <property type="entry name" value="D-isomer_DH_CS1"/>
</dbReference>
<dbReference type="InterPro" id="IPR045865">
    <property type="entry name" value="ACT-like_dom_sf"/>
</dbReference>
<dbReference type="GO" id="GO:0004617">
    <property type="term" value="F:phosphoglycerate dehydrogenase activity"/>
    <property type="evidence" value="ECO:0007669"/>
    <property type="project" value="UniProtKB-EC"/>
</dbReference>
<evidence type="ECO:0000256" key="10">
    <source>
        <dbReference type="ARBA" id="ARBA00048126"/>
    </source>
</evidence>
<evidence type="ECO:0000256" key="5">
    <source>
        <dbReference type="ARBA" id="ARBA00013143"/>
    </source>
</evidence>
<evidence type="ECO:0000313" key="15">
    <source>
        <dbReference type="Proteomes" id="UP000218181"/>
    </source>
</evidence>
<dbReference type="CDD" id="cd12174">
    <property type="entry name" value="PGDH_like_3"/>
    <property type="match status" value="1"/>
</dbReference>
<dbReference type="Proteomes" id="UP000218181">
    <property type="component" value="Unassembled WGS sequence"/>
</dbReference>
<dbReference type="InterPro" id="IPR006140">
    <property type="entry name" value="D-isomer_DH_NAD-bd"/>
</dbReference>
<protein>
    <recommendedName>
        <fullName evidence="6">D-3-phosphoglycerate dehydrogenase</fullName>
        <ecNumber evidence="4">1.1.1.399</ecNumber>
        <ecNumber evidence="5">1.1.1.95</ecNumber>
    </recommendedName>
    <alternativeName>
        <fullName evidence="9">2-oxoglutarate reductase</fullName>
    </alternativeName>
</protein>
<dbReference type="Pfam" id="PF02826">
    <property type="entry name" value="2-Hacid_dh_C"/>
    <property type="match status" value="1"/>
</dbReference>
<dbReference type="GO" id="GO:0051287">
    <property type="term" value="F:NAD binding"/>
    <property type="evidence" value="ECO:0007669"/>
    <property type="project" value="InterPro"/>
</dbReference>